<keyword evidence="4" id="KW-0378">Hydrolase</keyword>
<dbReference type="AlphaFoldDB" id="A0A267HAJ7"/>
<comment type="caution">
    <text evidence="8">The sequence shown here is derived from an EMBL/GenBank/DDBJ whole genome shotgun (WGS) entry which is preliminary data.</text>
</comment>
<dbReference type="GO" id="GO:0006627">
    <property type="term" value="P:protein processing involved in protein targeting to mitochondrion"/>
    <property type="evidence" value="ECO:0007669"/>
    <property type="project" value="InterPro"/>
</dbReference>
<dbReference type="STRING" id="282301.A0A267HAJ7"/>
<evidence type="ECO:0000256" key="1">
    <source>
        <dbReference type="ARBA" id="ARBA00004167"/>
    </source>
</evidence>
<keyword evidence="9" id="KW-1185">Reference proteome</keyword>
<dbReference type="SUPFAM" id="SSF51306">
    <property type="entry name" value="LexA/Signal peptidase"/>
    <property type="match status" value="1"/>
</dbReference>
<feature type="region of interest" description="Disordered" evidence="7">
    <location>
        <begin position="207"/>
        <end position="242"/>
    </location>
</feature>
<gene>
    <name evidence="8" type="ORF">BOX15_Mlig027117g1</name>
</gene>
<evidence type="ECO:0008006" key="10">
    <source>
        <dbReference type="Google" id="ProtNLM"/>
    </source>
</evidence>
<feature type="non-terminal residue" evidence="8">
    <location>
        <position position="1"/>
    </location>
</feature>
<dbReference type="InterPro" id="IPR036286">
    <property type="entry name" value="LexA/Signal_pep-like_sf"/>
</dbReference>
<dbReference type="PANTHER" id="PTHR46041">
    <property type="entry name" value="MITOCHONDRIAL INNER MEMBRANE PROTEASE SUBUNIT 2"/>
    <property type="match status" value="1"/>
</dbReference>
<comment type="subcellular location">
    <subcellularLocation>
        <location evidence="1">Membrane</location>
        <topology evidence="1">Single-pass membrane protein</topology>
    </subcellularLocation>
</comment>
<evidence type="ECO:0000256" key="6">
    <source>
        <dbReference type="ARBA" id="ARBA00023136"/>
    </source>
</evidence>
<name>A0A267HAJ7_9PLAT</name>
<dbReference type="InterPro" id="IPR019533">
    <property type="entry name" value="Peptidase_S26"/>
</dbReference>
<dbReference type="CDD" id="cd06530">
    <property type="entry name" value="S26_SPase_I"/>
    <property type="match status" value="1"/>
</dbReference>
<sequence>WWSRLLGRLSQAYFSPRSIPLATACLAGYIVYQHCPLSLMRVDGASMRPVLNPVSSPDCGGAPWRDFILVRPVLNYEELRIDQLIVFLSPRDPNCVQVKRLTALSHDFVETKNSDKFPSSSFDACSSGFGLGGDGGSRQVIVRPWHLWLEGTQKGSEDSRVYGPVHQALVLGRVVGVLRLPPSVRSVLTAGARPRLLTVEAAIEEAEDSTVAGGQQRKPSGARGTVAAMSGPKQGLLVRDKD</sequence>
<organism evidence="8 9">
    <name type="scientific">Macrostomum lignano</name>
    <dbReference type="NCBI Taxonomy" id="282301"/>
    <lineage>
        <taxon>Eukaryota</taxon>
        <taxon>Metazoa</taxon>
        <taxon>Spiralia</taxon>
        <taxon>Lophotrochozoa</taxon>
        <taxon>Platyhelminthes</taxon>
        <taxon>Rhabditophora</taxon>
        <taxon>Macrostomorpha</taxon>
        <taxon>Macrostomida</taxon>
        <taxon>Macrostomidae</taxon>
        <taxon>Macrostomum</taxon>
    </lineage>
</organism>
<evidence type="ECO:0000256" key="2">
    <source>
        <dbReference type="ARBA" id="ARBA00022670"/>
    </source>
</evidence>
<keyword evidence="6" id="KW-0472">Membrane</keyword>
<proteinExistence type="predicted"/>
<evidence type="ECO:0000256" key="7">
    <source>
        <dbReference type="SAM" id="MobiDB-lite"/>
    </source>
</evidence>
<keyword evidence="2" id="KW-0645">Protease</keyword>
<dbReference type="EMBL" id="NIVC01000006">
    <property type="protein sequence ID" value="PAA94559.1"/>
    <property type="molecule type" value="Genomic_DNA"/>
</dbReference>
<evidence type="ECO:0000256" key="3">
    <source>
        <dbReference type="ARBA" id="ARBA00022692"/>
    </source>
</evidence>
<dbReference type="PANTHER" id="PTHR46041:SF2">
    <property type="entry name" value="MITOCHONDRIAL INNER MEMBRANE PROTEASE SUBUNIT 2"/>
    <property type="match status" value="1"/>
</dbReference>
<keyword evidence="3" id="KW-0812">Transmembrane</keyword>
<evidence type="ECO:0000256" key="4">
    <source>
        <dbReference type="ARBA" id="ARBA00022801"/>
    </source>
</evidence>
<evidence type="ECO:0000313" key="9">
    <source>
        <dbReference type="Proteomes" id="UP000215902"/>
    </source>
</evidence>
<dbReference type="GO" id="GO:0042720">
    <property type="term" value="C:mitochondrial inner membrane peptidase complex"/>
    <property type="evidence" value="ECO:0007669"/>
    <property type="project" value="InterPro"/>
</dbReference>
<keyword evidence="5" id="KW-1133">Transmembrane helix</keyword>
<protein>
    <recommendedName>
        <fullName evidence="10">Mitochondrial inner membrane protease subunit 2</fullName>
    </recommendedName>
</protein>
<dbReference type="Proteomes" id="UP000215902">
    <property type="component" value="Unassembled WGS sequence"/>
</dbReference>
<dbReference type="GO" id="GO:0006465">
    <property type="term" value="P:signal peptide processing"/>
    <property type="evidence" value="ECO:0007669"/>
    <property type="project" value="InterPro"/>
</dbReference>
<accession>A0A267HAJ7</accession>
<dbReference type="GO" id="GO:0004252">
    <property type="term" value="F:serine-type endopeptidase activity"/>
    <property type="evidence" value="ECO:0007669"/>
    <property type="project" value="InterPro"/>
</dbReference>
<reference evidence="8 9" key="1">
    <citation type="submission" date="2017-06" db="EMBL/GenBank/DDBJ databases">
        <title>A platform for efficient transgenesis in Macrostomum lignano, a flatworm model organism for stem cell research.</title>
        <authorList>
            <person name="Berezikov E."/>
        </authorList>
    </citation>
    <scope>NUCLEOTIDE SEQUENCE [LARGE SCALE GENOMIC DNA]</scope>
    <source>
        <strain evidence="8">DV1</strain>
        <tissue evidence="8">Whole organism</tissue>
    </source>
</reference>
<evidence type="ECO:0000256" key="5">
    <source>
        <dbReference type="ARBA" id="ARBA00022989"/>
    </source>
</evidence>
<dbReference type="InterPro" id="IPR037730">
    <property type="entry name" value="IMP2"/>
</dbReference>
<dbReference type="OrthoDB" id="9996127at2759"/>
<dbReference type="Gene3D" id="2.10.109.10">
    <property type="entry name" value="Umud Fragment, subunit A"/>
    <property type="match status" value="1"/>
</dbReference>
<evidence type="ECO:0000313" key="8">
    <source>
        <dbReference type="EMBL" id="PAA94559.1"/>
    </source>
</evidence>